<organism evidence="5 6">
    <name type="scientific">Methylobacterium variabile</name>
    <dbReference type="NCBI Taxonomy" id="298794"/>
    <lineage>
        <taxon>Bacteria</taxon>
        <taxon>Pseudomonadati</taxon>
        <taxon>Pseudomonadota</taxon>
        <taxon>Alphaproteobacteria</taxon>
        <taxon>Hyphomicrobiales</taxon>
        <taxon>Methylobacteriaceae</taxon>
        <taxon>Methylobacterium</taxon>
    </lineage>
</organism>
<protein>
    <recommendedName>
        <fullName evidence="7">Flagellar biosynthesis repressor FlbT</fullName>
    </recommendedName>
</protein>
<sequence>MSDRGNVAAPSRGRDPGGTAAGPARVVIKRGATFFLNGALIRAQDGFGAEIHLAEALLLPSQILAADEVRTPLQRLYYCVQQALIEPGRAAAWSGAFAQGLRDADASAPREILARIADLVAQERLAEALASLRRLIRAEAAA</sequence>
<dbReference type="RefSeq" id="WP_048442248.1">
    <property type="nucleotide sequence ID" value="NZ_LABY01000006.1"/>
</dbReference>
<name>A0A0J6TBC5_9HYPH</name>
<keyword evidence="6" id="KW-1185">Reference proteome</keyword>
<feature type="region of interest" description="Disordered" evidence="4">
    <location>
        <begin position="1"/>
        <end position="22"/>
    </location>
</feature>
<dbReference type="GO" id="GO:0044781">
    <property type="term" value="P:bacterial-type flagellum organization"/>
    <property type="evidence" value="ECO:0007669"/>
    <property type="project" value="UniProtKB-KW"/>
</dbReference>
<dbReference type="GO" id="GO:0006402">
    <property type="term" value="P:mRNA catabolic process"/>
    <property type="evidence" value="ECO:0007669"/>
    <property type="project" value="InterPro"/>
</dbReference>
<dbReference type="EMBL" id="LABY01000006">
    <property type="protein sequence ID" value="KMO43167.1"/>
    <property type="molecule type" value="Genomic_DNA"/>
</dbReference>
<keyword evidence="2" id="KW-1005">Bacterial flagellum biogenesis</keyword>
<keyword evidence="1" id="KW-0678">Repressor</keyword>
<evidence type="ECO:0000313" key="6">
    <source>
        <dbReference type="Proteomes" id="UP000035955"/>
    </source>
</evidence>
<evidence type="ECO:0000313" key="5">
    <source>
        <dbReference type="EMBL" id="KMO43167.1"/>
    </source>
</evidence>
<keyword evidence="3" id="KW-0694">RNA-binding</keyword>
<dbReference type="AlphaFoldDB" id="A0A0J6TBC5"/>
<gene>
    <name evidence="5" type="ORF">VQ02_00810</name>
</gene>
<dbReference type="GO" id="GO:1902209">
    <property type="term" value="P:negative regulation of bacterial-type flagellum assembly"/>
    <property type="evidence" value="ECO:0007669"/>
    <property type="project" value="InterPro"/>
</dbReference>
<dbReference type="GO" id="GO:0048027">
    <property type="term" value="F:mRNA 5'-UTR binding"/>
    <property type="evidence" value="ECO:0007669"/>
    <property type="project" value="InterPro"/>
</dbReference>
<dbReference type="Proteomes" id="UP000035955">
    <property type="component" value="Unassembled WGS sequence"/>
</dbReference>
<evidence type="ECO:0000256" key="2">
    <source>
        <dbReference type="ARBA" id="ARBA00022795"/>
    </source>
</evidence>
<dbReference type="InterPro" id="IPR009967">
    <property type="entry name" value="Flagellum_FlbT"/>
</dbReference>
<evidence type="ECO:0000256" key="3">
    <source>
        <dbReference type="ARBA" id="ARBA00022884"/>
    </source>
</evidence>
<accession>A0A0J6TBC5</accession>
<evidence type="ECO:0008006" key="7">
    <source>
        <dbReference type="Google" id="ProtNLM"/>
    </source>
</evidence>
<reference evidence="5 6" key="1">
    <citation type="submission" date="2015-03" db="EMBL/GenBank/DDBJ databases">
        <title>Genome sequencing of Methylobacterium variabile DSM 16961.</title>
        <authorList>
            <person name="Chaudhry V."/>
            <person name="Patil P.B."/>
        </authorList>
    </citation>
    <scope>NUCLEOTIDE SEQUENCE [LARGE SCALE GENOMIC DNA]</scope>
    <source>
        <strain evidence="5 6">DSM 16961</strain>
    </source>
</reference>
<dbReference type="Pfam" id="PF07378">
    <property type="entry name" value="FlbT"/>
    <property type="match status" value="1"/>
</dbReference>
<proteinExistence type="predicted"/>
<comment type="caution">
    <text evidence="5">The sequence shown here is derived from an EMBL/GenBank/DDBJ whole genome shotgun (WGS) entry which is preliminary data.</text>
</comment>
<evidence type="ECO:0000256" key="4">
    <source>
        <dbReference type="SAM" id="MobiDB-lite"/>
    </source>
</evidence>
<dbReference type="PATRIC" id="fig|298794.3.peg.6617"/>
<evidence type="ECO:0000256" key="1">
    <source>
        <dbReference type="ARBA" id="ARBA00022491"/>
    </source>
</evidence>
<dbReference type="OrthoDB" id="8005955at2"/>